<evidence type="ECO:0000256" key="1">
    <source>
        <dbReference type="SAM" id="MobiDB-lite"/>
    </source>
</evidence>
<dbReference type="EMBL" id="QPIE01000004">
    <property type="protein sequence ID" value="RCU43029.1"/>
    <property type="molecule type" value="Genomic_DNA"/>
</dbReference>
<protein>
    <submittedName>
        <fullName evidence="2">Uncharacterized protein</fullName>
    </submittedName>
</protein>
<accession>A0A368N195</accession>
<dbReference type="AlphaFoldDB" id="A0A368N195"/>
<proteinExistence type="predicted"/>
<sequence length="79" mass="8344">MENFKLENEKLKMTRGGSRTLDIGVGGPDTGAGTRTVCDWPSPGWTTVMAFTADYSGPGGILGLNETVLCQEPSVTILP</sequence>
<comment type="caution">
    <text evidence="2">The sequence shown here is derived from an EMBL/GenBank/DDBJ whole genome shotgun (WGS) entry which is preliminary data.</text>
</comment>
<reference evidence="2 3" key="1">
    <citation type="submission" date="2018-07" db="EMBL/GenBank/DDBJ databases">
        <title>Chryseobacterium lacus sp. nov., isolated from lake water.</title>
        <authorList>
            <person name="Li C.-M."/>
        </authorList>
    </citation>
    <scope>NUCLEOTIDE SEQUENCE [LARGE SCALE GENOMIC DNA]</scope>
    <source>
        <strain evidence="2 3">YLOS41</strain>
    </source>
</reference>
<gene>
    <name evidence="2" type="ORF">DQ356_06240</name>
</gene>
<name>A0A368N195_9FLAO</name>
<keyword evidence="3" id="KW-1185">Reference proteome</keyword>
<evidence type="ECO:0000313" key="3">
    <source>
        <dbReference type="Proteomes" id="UP000252172"/>
    </source>
</evidence>
<dbReference type="Proteomes" id="UP000252172">
    <property type="component" value="Unassembled WGS sequence"/>
</dbReference>
<organism evidence="2 3">
    <name type="scientific">Chryseobacterium lacus</name>
    <dbReference type="NCBI Taxonomy" id="2058346"/>
    <lineage>
        <taxon>Bacteria</taxon>
        <taxon>Pseudomonadati</taxon>
        <taxon>Bacteroidota</taxon>
        <taxon>Flavobacteriia</taxon>
        <taxon>Flavobacteriales</taxon>
        <taxon>Weeksellaceae</taxon>
        <taxon>Chryseobacterium group</taxon>
        <taxon>Chryseobacterium</taxon>
    </lineage>
</organism>
<feature type="region of interest" description="Disordered" evidence="1">
    <location>
        <begin position="17"/>
        <end position="38"/>
    </location>
</feature>
<evidence type="ECO:0000313" key="2">
    <source>
        <dbReference type="EMBL" id="RCU43029.1"/>
    </source>
</evidence>